<keyword evidence="3" id="KW-1185">Reference proteome</keyword>
<feature type="region of interest" description="Disordered" evidence="1">
    <location>
        <begin position="1"/>
        <end position="37"/>
    </location>
</feature>
<dbReference type="GeneID" id="9656859"/>
<feature type="compositionally biased region" description="Basic and acidic residues" evidence="1">
    <location>
        <begin position="357"/>
        <end position="389"/>
    </location>
</feature>
<dbReference type="Gramene" id="EFJ21270">
    <property type="protein sequence ID" value="EFJ21270"/>
    <property type="gene ID" value="SELMODRAFT_451314"/>
</dbReference>
<dbReference type="eggNOG" id="KOG0431">
    <property type="taxonomic scope" value="Eukaryota"/>
</dbReference>
<feature type="compositionally biased region" description="Basic and acidic residues" evidence="1">
    <location>
        <begin position="607"/>
        <end position="616"/>
    </location>
</feature>
<evidence type="ECO:0000256" key="1">
    <source>
        <dbReference type="SAM" id="MobiDB-lite"/>
    </source>
</evidence>
<feature type="region of interest" description="Disordered" evidence="1">
    <location>
        <begin position="132"/>
        <end position="408"/>
    </location>
</feature>
<dbReference type="EMBL" id="GL377600">
    <property type="protein sequence ID" value="EFJ21270.1"/>
    <property type="molecule type" value="Genomic_DNA"/>
</dbReference>
<reference evidence="2 3" key="1">
    <citation type="journal article" date="2011" name="Science">
        <title>The Selaginella genome identifies genetic changes associated with the evolution of vascular plants.</title>
        <authorList>
            <person name="Banks J.A."/>
            <person name="Nishiyama T."/>
            <person name="Hasebe M."/>
            <person name="Bowman J.L."/>
            <person name="Gribskov M."/>
            <person name="dePamphilis C."/>
            <person name="Albert V.A."/>
            <person name="Aono N."/>
            <person name="Aoyama T."/>
            <person name="Ambrose B.A."/>
            <person name="Ashton N.W."/>
            <person name="Axtell M.J."/>
            <person name="Barker E."/>
            <person name="Barker M.S."/>
            <person name="Bennetzen J.L."/>
            <person name="Bonawitz N.D."/>
            <person name="Chapple C."/>
            <person name="Cheng C."/>
            <person name="Correa L.G."/>
            <person name="Dacre M."/>
            <person name="DeBarry J."/>
            <person name="Dreyer I."/>
            <person name="Elias M."/>
            <person name="Engstrom E.M."/>
            <person name="Estelle M."/>
            <person name="Feng L."/>
            <person name="Finet C."/>
            <person name="Floyd S.K."/>
            <person name="Frommer W.B."/>
            <person name="Fujita T."/>
            <person name="Gramzow L."/>
            <person name="Gutensohn M."/>
            <person name="Harholt J."/>
            <person name="Hattori M."/>
            <person name="Heyl A."/>
            <person name="Hirai T."/>
            <person name="Hiwatashi Y."/>
            <person name="Ishikawa M."/>
            <person name="Iwata M."/>
            <person name="Karol K.G."/>
            <person name="Koehler B."/>
            <person name="Kolukisaoglu U."/>
            <person name="Kubo M."/>
            <person name="Kurata T."/>
            <person name="Lalonde S."/>
            <person name="Li K."/>
            <person name="Li Y."/>
            <person name="Litt A."/>
            <person name="Lyons E."/>
            <person name="Manning G."/>
            <person name="Maruyama T."/>
            <person name="Michael T.P."/>
            <person name="Mikami K."/>
            <person name="Miyazaki S."/>
            <person name="Morinaga S."/>
            <person name="Murata T."/>
            <person name="Mueller-Roeber B."/>
            <person name="Nelson D.R."/>
            <person name="Obara M."/>
            <person name="Oguri Y."/>
            <person name="Olmstead R.G."/>
            <person name="Onodera N."/>
            <person name="Petersen B.L."/>
            <person name="Pils B."/>
            <person name="Prigge M."/>
            <person name="Rensing S.A."/>
            <person name="Riano-Pachon D.M."/>
            <person name="Roberts A.W."/>
            <person name="Sato Y."/>
            <person name="Scheller H.V."/>
            <person name="Schulz B."/>
            <person name="Schulz C."/>
            <person name="Shakirov E.V."/>
            <person name="Shibagaki N."/>
            <person name="Shinohara N."/>
            <person name="Shippen D.E."/>
            <person name="Soerensen I."/>
            <person name="Sotooka R."/>
            <person name="Sugimoto N."/>
            <person name="Sugita M."/>
            <person name="Sumikawa N."/>
            <person name="Tanurdzic M."/>
            <person name="Theissen G."/>
            <person name="Ulvskov P."/>
            <person name="Wakazuki S."/>
            <person name="Weng J.K."/>
            <person name="Willats W.W."/>
            <person name="Wipf D."/>
            <person name="Wolf P.G."/>
            <person name="Yang L."/>
            <person name="Zimmer A.D."/>
            <person name="Zhu Q."/>
            <person name="Mitros T."/>
            <person name="Hellsten U."/>
            <person name="Loque D."/>
            <person name="Otillar R."/>
            <person name="Salamov A."/>
            <person name="Schmutz J."/>
            <person name="Shapiro H."/>
            <person name="Lindquist E."/>
            <person name="Lucas S."/>
            <person name="Rokhsar D."/>
            <person name="Grigoriev I.V."/>
        </authorList>
    </citation>
    <scope>NUCLEOTIDE SEQUENCE [LARGE SCALE GENOMIC DNA]</scope>
</reference>
<name>D8S3H8_SELML</name>
<protein>
    <submittedName>
        <fullName evidence="2">Uncharacterized protein JAC1L4-1</fullName>
    </submittedName>
</protein>
<feature type="compositionally biased region" description="Low complexity" evidence="1">
    <location>
        <begin position="315"/>
        <end position="326"/>
    </location>
</feature>
<feature type="compositionally biased region" description="Polar residues" evidence="1">
    <location>
        <begin position="259"/>
        <end position="271"/>
    </location>
</feature>
<feature type="compositionally biased region" description="Basic and acidic residues" evidence="1">
    <location>
        <begin position="559"/>
        <end position="587"/>
    </location>
</feature>
<feature type="region of interest" description="Disordered" evidence="1">
    <location>
        <begin position="439"/>
        <end position="469"/>
    </location>
</feature>
<feature type="compositionally biased region" description="Low complexity" evidence="1">
    <location>
        <begin position="146"/>
        <end position="174"/>
    </location>
</feature>
<dbReference type="AlphaFoldDB" id="D8S3H8"/>
<dbReference type="GO" id="GO:0005737">
    <property type="term" value="C:cytoplasm"/>
    <property type="evidence" value="ECO:0000318"/>
    <property type="project" value="GO_Central"/>
</dbReference>
<dbReference type="GO" id="GO:0072583">
    <property type="term" value="P:clathrin-dependent endocytosis"/>
    <property type="evidence" value="ECO:0000318"/>
    <property type="project" value="GO_Central"/>
</dbReference>
<evidence type="ECO:0000313" key="2">
    <source>
        <dbReference type="EMBL" id="EFJ21270.1"/>
    </source>
</evidence>
<dbReference type="GO" id="GO:0072318">
    <property type="term" value="P:clathrin coat disassembly"/>
    <property type="evidence" value="ECO:0000318"/>
    <property type="project" value="GO_Central"/>
</dbReference>
<dbReference type="InterPro" id="IPR001623">
    <property type="entry name" value="DnaJ_domain"/>
</dbReference>
<dbReference type="OrthoDB" id="1717591at2759"/>
<dbReference type="InParanoid" id="D8S3H8"/>
<dbReference type="GO" id="GO:0031982">
    <property type="term" value="C:vesicle"/>
    <property type="evidence" value="ECO:0000318"/>
    <property type="project" value="GO_Central"/>
</dbReference>
<feature type="compositionally biased region" description="Polar residues" evidence="1">
    <location>
        <begin position="281"/>
        <end position="295"/>
    </location>
</feature>
<dbReference type="PANTHER" id="PTHR23172:SF19">
    <property type="entry name" value="J DOMAIN-CONTAINING PROTEIN"/>
    <property type="match status" value="1"/>
</dbReference>
<evidence type="ECO:0000313" key="3">
    <source>
        <dbReference type="Proteomes" id="UP000001514"/>
    </source>
</evidence>
<dbReference type="Proteomes" id="UP000001514">
    <property type="component" value="Unassembled WGS sequence"/>
</dbReference>
<feature type="region of interest" description="Disordered" evidence="1">
    <location>
        <begin position="526"/>
        <end position="693"/>
    </location>
</feature>
<dbReference type="CDD" id="cd06257">
    <property type="entry name" value="DnaJ"/>
    <property type="match status" value="1"/>
</dbReference>
<dbReference type="InterPro" id="IPR036869">
    <property type="entry name" value="J_dom_sf"/>
</dbReference>
<organism evidence="3">
    <name type="scientific">Selaginella moellendorffii</name>
    <name type="common">Spikemoss</name>
    <dbReference type="NCBI Taxonomy" id="88036"/>
    <lineage>
        <taxon>Eukaryota</taxon>
        <taxon>Viridiplantae</taxon>
        <taxon>Streptophyta</taxon>
        <taxon>Embryophyta</taxon>
        <taxon>Tracheophyta</taxon>
        <taxon>Lycopodiopsida</taxon>
        <taxon>Selaginellales</taxon>
        <taxon>Selaginellaceae</taxon>
        <taxon>Selaginella</taxon>
    </lineage>
</organism>
<dbReference type="PANTHER" id="PTHR23172">
    <property type="entry name" value="AUXILIN/CYCLIN G-ASSOCIATED KINASE-RELATED"/>
    <property type="match status" value="1"/>
</dbReference>
<dbReference type="KEGG" id="smo:SELMODRAFT_451314"/>
<gene>
    <name evidence="2" type="primary">JAC1L4-1</name>
    <name evidence="2" type="ORF">SELMODRAFT_451314</name>
</gene>
<proteinExistence type="predicted"/>
<feature type="compositionally biased region" description="Polar residues" evidence="1">
    <location>
        <begin position="189"/>
        <end position="210"/>
    </location>
</feature>
<dbReference type="GO" id="GO:0030276">
    <property type="term" value="F:clathrin binding"/>
    <property type="evidence" value="ECO:0000318"/>
    <property type="project" value="GO_Central"/>
</dbReference>
<sequence length="792" mass="84075">MAARNTAPMAPGGAASSRVCGIGGSPRNKQQPASPPIFVAEKLFDEFSLGRINAHHSPSSSGDLSAAAGARSDSAARGEATAKIGGSDAGFQPSAPPFECIGRSNVELYGFNDIFGGVPGIKSKTGSSDDDIFTMAGASGGGGGNASSSPTTSGGSAAPTHQRSSSSPLGSRRLNTVTGEPKSDRCDAETNQSQHQASGSGGNNKTSADTSPPPTLFSPKAGRESSSSSSGGPHGTSRLRNSGTDVKGAGGSCDRPNQRVDSSGPQTQQNKAPPYAVKVSASPQDKGSSSFQNSALLADSDIGKVASPPPPTVMPSCLPSVSSCSPRLGSGEKANSATSEAAEMKAHLNRTPGGLEAAEKRSRKHETDRAKEKSEEGLLPRENGSKNKSDTGAGNSSPRKSKRQSATERLKAVLFPDFGKKEDKAKAKSWFTIGDLKLVTKPTDVPPPKRAPPEMVEQAQEFDGLSKFKRDERWRRNSCEFPLGKGSNLKEAAGHMSPPLAQAEDFAGLSSSAMAMKEAVERAEAKLKQKKKSAEVFPEMTESEKRSEGKVNDFGNHGARKEGDIDKRAVERAAHELREKALKKAAERAVAAAGVENGRSTSAPKQRVSDEAERNAKKVFFSGEQCRPANKTETSPSITDPVPNGNLDRDKKQRRESTDKALEERAAKALAEKNQREQTAQQEQQERQRVSSTVDAQISAWVAGKEGNLRALLSSLHDVLWPGSGWQPVASSELSNEASIRKAYRKATLCVHPDKIQQRTTQEKLIAEKVFDLLKAAWTKFNSQEAFFWQVS</sequence>
<dbReference type="HOGENOM" id="CLU_354675_0_0_1"/>
<dbReference type="STRING" id="88036.D8S3H8"/>
<feature type="compositionally biased region" description="Basic and acidic residues" evidence="1">
    <location>
        <begin position="542"/>
        <end position="551"/>
    </location>
</feature>
<dbReference type="SUPFAM" id="SSF46565">
    <property type="entry name" value="Chaperone J-domain"/>
    <property type="match status" value="1"/>
</dbReference>
<accession>D8S3H8</accession>
<feature type="compositionally biased region" description="Basic and acidic residues" evidence="1">
    <location>
        <begin position="647"/>
        <end position="676"/>
    </location>
</feature>
<dbReference type="Gene3D" id="1.10.287.110">
    <property type="entry name" value="DnaJ domain"/>
    <property type="match status" value="1"/>
</dbReference>